<keyword evidence="4" id="KW-1185">Reference proteome</keyword>
<dbReference type="PANTHER" id="PTHR31793">
    <property type="entry name" value="4-HYDROXYBENZOYL-COA THIOESTERASE FAMILY MEMBER"/>
    <property type="match status" value="1"/>
</dbReference>
<dbReference type="SUPFAM" id="SSF54637">
    <property type="entry name" value="Thioesterase/thiol ester dehydrase-isomerase"/>
    <property type="match status" value="1"/>
</dbReference>
<dbReference type="InterPro" id="IPR008272">
    <property type="entry name" value="HB-CoA_thioesterase_AS"/>
</dbReference>
<dbReference type="RefSeq" id="WP_187525067.1">
    <property type="nucleotide sequence ID" value="NZ_JACRTA010000001.1"/>
</dbReference>
<dbReference type="Proteomes" id="UP000610862">
    <property type="component" value="Unassembled WGS sequence"/>
</dbReference>
<dbReference type="AlphaFoldDB" id="A0A926E6F1"/>
<dbReference type="CDD" id="cd00586">
    <property type="entry name" value="4HBT"/>
    <property type="match status" value="1"/>
</dbReference>
<dbReference type="PROSITE" id="PS01328">
    <property type="entry name" value="4HBCOA_THIOESTERASE"/>
    <property type="match status" value="1"/>
</dbReference>
<dbReference type="InterPro" id="IPR029069">
    <property type="entry name" value="HotDog_dom_sf"/>
</dbReference>
<protein>
    <submittedName>
        <fullName evidence="3">Acyl-CoA thioesterase</fullName>
    </submittedName>
</protein>
<proteinExistence type="inferred from homology"/>
<accession>A0A926E6F1</accession>
<dbReference type="InterPro" id="IPR006684">
    <property type="entry name" value="YbgC/YbaW"/>
</dbReference>
<organism evidence="3 4">
    <name type="scientific">Lentihominibacter hominis</name>
    <dbReference type="NCBI Taxonomy" id="2763645"/>
    <lineage>
        <taxon>Bacteria</taxon>
        <taxon>Bacillati</taxon>
        <taxon>Bacillota</taxon>
        <taxon>Clostridia</taxon>
        <taxon>Peptostreptococcales</taxon>
        <taxon>Anaerovoracaceae</taxon>
        <taxon>Lentihominibacter</taxon>
    </lineage>
</organism>
<dbReference type="Gene3D" id="3.10.129.10">
    <property type="entry name" value="Hotdog Thioesterase"/>
    <property type="match status" value="1"/>
</dbReference>
<evidence type="ECO:0000256" key="2">
    <source>
        <dbReference type="ARBA" id="ARBA00022801"/>
    </source>
</evidence>
<dbReference type="NCBIfam" id="TIGR00051">
    <property type="entry name" value="YbgC/FadM family acyl-CoA thioesterase"/>
    <property type="match status" value="1"/>
</dbReference>
<reference evidence="3" key="1">
    <citation type="submission" date="2020-08" db="EMBL/GenBank/DDBJ databases">
        <title>Genome public.</title>
        <authorList>
            <person name="Liu C."/>
            <person name="Sun Q."/>
        </authorList>
    </citation>
    <scope>NUCLEOTIDE SEQUENCE</scope>
    <source>
        <strain evidence="3">NSJ-24</strain>
    </source>
</reference>
<sequence>MWEYRRRVRYYETDKMGVVHHSNYLRLIEDARMDWIGDHVMNYNDMEKMGVIIPVVNASGNFRAFLRYDDLFSVKMELTKFTGVRMRFQYKVHNAKTGELCYDGDSEHYFAEDKNYRPISLKRKFPKLYGAFESLLK</sequence>
<evidence type="ECO:0000256" key="1">
    <source>
        <dbReference type="ARBA" id="ARBA00005953"/>
    </source>
</evidence>
<dbReference type="EMBL" id="JACRTA010000001">
    <property type="protein sequence ID" value="MBC8568033.1"/>
    <property type="molecule type" value="Genomic_DNA"/>
</dbReference>
<dbReference type="GO" id="GO:0047617">
    <property type="term" value="F:fatty acyl-CoA hydrolase activity"/>
    <property type="evidence" value="ECO:0007669"/>
    <property type="project" value="TreeGrafter"/>
</dbReference>
<dbReference type="PIRSF" id="PIRSF003230">
    <property type="entry name" value="YbgC"/>
    <property type="match status" value="1"/>
</dbReference>
<comment type="caution">
    <text evidence="3">The sequence shown here is derived from an EMBL/GenBank/DDBJ whole genome shotgun (WGS) entry which is preliminary data.</text>
</comment>
<dbReference type="InterPro" id="IPR050563">
    <property type="entry name" value="4-hydroxybenzoyl-CoA_TE"/>
</dbReference>
<evidence type="ECO:0000313" key="4">
    <source>
        <dbReference type="Proteomes" id="UP000610862"/>
    </source>
</evidence>
<dbReference type="PANTHER" id="PTHR31793:SF27">
    <property type="entry name" value="NOVEL THIOESTERASE SUPERFAMILY DOMAIN AND SAPOSIN A-TYPE DOMAIN CONTAINING PROTEIN (0610012H03RIK)"/>
    <property type="match status" value="1"/>
</dbReference>
<evidence type="ECO:0000313" key="3">
    <source>
        <dbReference type="EMBL" id="MBC8568033.1"/>
    </source>
</evidence>
<name>A0A926E6F1_9FIRM</name>
<dbReference type="Pfam" id="PF13279">
    <property type="entry name" value="4HBT_2"/>
    <property type="match status" value="1"/>
</dbReference>
<comment type="similarity">
    <text evidence="1">Belongs to the 4-hydroxybenzoyl-CoA thioesterase family.</text>
</comment>
<keyword evidence="2" id="KW-0378">Hydrolase</keyword>
<gene>
    <name evidence="3" type="ORF">H8692_04535</name>
</gene>